<dbReference type="AlphaFoldDB" id="A0A1J1J4N5"/>
<evidence type="ECO:0000313" key="1">
    <source>
        <dbReference type="EMBL" id="CRL06930.1"/>
    </source>
</evidence>
<dbReference type="EMBL" id="CVRI01000067">
    <property type="protein sequence ID" value="CRL06930.1"/>
    <property type="molecule type" value="Genomic_DNA"/>
</dbReference>
<gene>
    <name evidence="1" type="ORF">CLUMA_CG019771</name>
</gene>
<accession>A0A1J1J4N5</accession>
<name>A0A1J1J4N5_9DIPT</name>
<reference evidence="1 2" key="1">
    <citation type="submission" date="2015-04" db="EMBL/GenBank/DDBJ databases">
        <authorList>
            <person name="Syromyatnikov M.Y."/>
            <person name="Popov V.N."/>
        </authorList>
    </citation>
    <scope>NUCLEOTIDE SEQUENCE [LARGE SCALE GENOMIC DNA]</scope>
</reference>
<organism evidence="1 2">
    <name type="scientific">Clunio marinus</name>
    <dbReference type="NCBI Taxonomy" id="568069"/>
    <lineage>
        <taxon>Eukaryota</taxon>
        <taxon>Metazoa</taxon>
        <taxon>Ecdysozoa</taxon>
        <taxon>Arthropoda</taxon>
        <taxon>Hexapoda</taxon>
        <taxon>Insecta</taxon>
        <taxon>Pterygota</taxon>
        <taxon>Neoptera</taxon>
        <taxon>Endopterygota</taxon>
        <taxon>Diptera</taxon>
        <taxon>Nematocera</taxon>
        <taxon>Chironomoidea</taxon>
        <taxon>Chironomidae</taxon>
        <taxon>Clunio</taxon>
    </lineage>
</organism>
<evidence type="ECO:0000313" key="2">
    <source>
        <dbReference type="Proteomes" id="UP000183832"/>
    </source>
</evidence>
<protein>
    <submittedName>
        <fullName evidence="1">CLUMA_CG019771, isoform A</fullName>
    </submittedName>
</protein>
<sequence length="60" mass="6911">MVSLEYSTESKAIDVDVAIDIIKVVNNFLSIPMARHYLAETSAKHSYYKISKDEYFKTHV</sequence>
<dbReference type="Proteomes" id="UP000183832">
    <property type="component" value="Unassembled WGS sequence"/>
</dbReference>
<proteinExistence type="predicted"/>
<keyword evidence="2" id="KW-1185">Reference proteome</keyword>